<dbReference type="RefSeq" id="WP_103152861.1">
    <property type="nucleotide sequence ID" value="NZ_LT907846.1"/>
</dbReference>
<feature type="region of interest" description="Disordered" evidence="1">
    <location>
        <begin position="388"/>
        <end position="424"/>
    </location>
</feature>
<evidence type="ECO:0000256" key="1">
    <source>
        <dbReference type="SAM" id="MobiDB-lite"/>
    </source>
</evidence>
<feature type="region of interest" description="Disordered" evidence="1">
    <location>
        <begin position="280"/>
        <end position="316"/>
    </location>
</feature>
<sequence length="424" mass="48262">MATIAKVSNAASATFALGYGLGEKTPLHHDTKSWLADHDLAQPAELENCRAVVVGGTNGIDPLIANEQFRAVRQLFHQTQKRNQVLRITQSFADNELDPLNHLDWQKANDLGVQLAKKLYPDYQSAVYTHLDGANHHLHNHIIVNKVSLTTGKKLDEKRGQTVSRVRTTNDELARAQGWHILTPVREHQSQTEQDLTQAQKYSYMADLRHRIDGVMQDPTVSSYEAFSARLSSNGVNVALRGQNISYAFLDANQKQRRARGARLGTDYDKEALLNELARREQQTQKQTEISNDQRPLTADREIEQRKPALESRKPGLDRLAVATGRAQRNQSDTKHRFDRFRKAVRPLTNGLQHFKDGLRAFTKRARELLDLRASRLNFAQKFQADLARKKQAQQQQLQHDLSQRTRQTPSPRQNNKPGRGPHR</sequence>
<evidence type="ECO:0000313" key="3">
    <source>
        <dbReference type="EMBL" id="SNZ28661.1"/>
    </source>
</evidence>
<gene>
    <name evidence="3" type="ORF">PLAC3_P06</name>
</gene>
<feature type="compositionally biased region" description="Polar residues" evidence="1">
    <location>
        <begin position="406"/>
        <end position="417"/>
    </location>
</feature>
<organism evidence="3">
    <name type="scientific">Ligilactobacillus acidipiscis</name>
    <dbReference type="NCBI Taxonomy" id="89059"/>
    <lineage>
        <taxon>Bacteria</taxon>
        <taxon>Bacillati</taxon>
        <taxon>Bacillota</taxon>
        <taxon>Bacilli</taxon>
        <taxon>Lactobacillales</taxon>
        <taxon>Lactobacillaceae</taxon>
        <taxon>Ligilactobacillus</taxon>
    </lineage>
</organism>
<accession>A0A285PK25</accession>
<dbReference type="EMBL" id="LT907846">
    <property type="protein sequence ID" value="SNZ28661.1"/>
    <property type="molecule type" value="Genomic_DNA"/>
</dbReference>
<protein>
    <submittedName>
        <fullName evidence="3">RLX protein</fullName>
    </submittedName>
</protein>
<name>A0A285PK25_9LACO</name>
<feature type="compositionally biased region" description="Polar residues" evidence="1">
    <location>
        <begin position="284"/>
        <end position="295"/>
    </location>
</feature>
<evidence type="ECO:0000259" key="2">
    <source>
        <dbReference type="Pfam" id="PF03432"/>
    </source>
</evidence>
<feature type="compositionally biased region" description="Basic and acidic residues" evidence="1">
    <location>
        <begin position="298"/>
        <end position="316"/>
    </location>
</feature>
<proteinExistence type="predicted"/>
<reference evidence="3" key="1">
    <citation type="submission" date="2017-08" db="EMBL/GenBank/DDBJ databases">
        <authorList>
            <person name="de Groot N.N."/>
        </authorList>
    </citation>
    <scope>NUCLEOTIDE SEQUENCE</scope>
    <source>
        <strain evidence="3">ACA-DC 1533</strain>
    </source>
</reference>
<feature type="domain" description="MobA/VirD2-like nuclease" evidence="2">
    <location>
        <begin position="46"/>
        <end position="179"/>
    </location>
</feature>
<dbReference type="Pfam" id="PF03432">
    <property type="entry name" value="Relaxase"/>
    <property type="match status" value="1"/>
</dbReference>
<dbReference type="InterPro" id="IPR005094">
    <property type="entry name" value="Endonuclease_MobA/VirD2"/>
</dbReference>
<dbReference type="AlphaFoldDB" id="A0A285PK25"/>